<keyword evidence="3" id="KW-1185">Reference proteome</keyword>
<name>A0A9N8YQ29_9GLOM</name>
<evidence type="ECO:0000313" key="2">
    <source>
        <dbReference type="EMBL" id="CAG8444954.1"/>
    </source>
</evidence>
<comment type="caution">
    <text evidence="2">The sequence shown here is derived from an EMBL/GenBank/DDBJ whole genome shotgun (WGS) entry which is preliminary data.</text>
</comment>
<dbReference type="Proteomes" id="UP000789342">
    <property type="component" value="Unassembled WGS sequence"/>
</dbReference>
<protein>
    <submittedName>
        <fullName evidence="2">14444_t:CDS:1</fullName>
    </submittedName>
</protein>
<proteinExistence type="predicted"/>
<keyword evidence="1" id="KW-1133">Transmembrane helix</keyword>
<dbReference type="AlphaFoldDB" id="A0A9N8YQ29"/>
<keyword evidence="1" id="KW-0812">Transmembrane</keyword>
<organism evidence="2 3">
    <name type="scientific">Acaulospora morrowiae</name>
    <dbReference type="NCBI Taxonomy" id="94023"/>
    <lineage>
        <taxon>Eukaryota</taxon>
        <taxon>Fungi</taxon>
        <taxon>Fungi incertae sedis</taxon>
        <taxon>Mucoromycota</taxon>
        <taxon>Glomeromycotina</taxon>
        <taxon>Glomeromycetes</taxon>
        <taxon>Diversisporales</taxon>
        <taxon>Acaulosporaceae</taxon>
        <taxon>Acaulospora</taxon>
    </lineage>
</organism>
<gene>
    <name evidence="2" type="ORF">AMORRO_LOCUS549</name>
</gene>
<evidence type="ECO:0000313" key="3">
    <source>
        <dbReference type="Proteomes" id="UP000789342"/>
    </source>
</evidence>
<dbReference type="EMBL" id="CAJVPV010000157">
    <property type="protein sequence ID" value="CAG8444954.1"/>
    <property type="molecule type" value="Genomic_DNA"/>
</dbReference>
<sequence>MKNYTDAGHMRGKYYNMSDEVPEFTSDYSKFGVKGYAVFWHMLLLSFVNMAFGIFPSTVFIGLTLSVIYACTASLDFIRGQPMTCPRKYDPKFYAIPGIDNPLNLTCQYHIKVAIASWVNVGIFVFCILIYFLFIPMGIMAYITSVKLAQFIKNEWAYRKDCYVEWKLQKDYLRNERDGSRNVNTETRNVNTESRNDVAIDISRN</sequence>
<accession>A0A9N8YQ29</accession>
<evidence type="ECO:0000256" key="1">
    <source>
        <dbReference type="SAM" id="Phobius"/>
    </source>
</evidence>
<keyword evidence="1" id="KW-0472">Membrane</keyword>
<feature type="transmembrane region" description="Helical" evidence="1">
    <location>
        <begin position="118"/>
        <end position="143"/>
    </location>
</feature>
<reference evidence="2" key="1">
    <citation type="submission" date="2021-06" db="EMBL/GenBank/DDBJ databases">
        <authorList>
            <person name="Kallberg Y."/>
            <person name="Tangrot J."/>
            <person name="Rosling A."/>
        </authorList>
    </citation>
    <scope>NUCLEOTIDE SEQUENCE</scope>
    <source>
        <strain evidence="2">CL551</strain>
    </source>
</reference>